<dbReference type="Pfam" id="PF00618">
    <property type="entry name" value="RasGEF_N"/>
    <property type="match status" value="1"/>
</dbReference>
<feature type="domain" description="N-terminal Ras-GEF" evidence="3">
    <location>
        <begin position="117"/>
        <end position="223"/>
    </location>
</feature>
<dbReference type="SMART" id="SM00229">
    <property type="entry name" value="RasGEFN"/>
    <property type="match status" value="1"/>
</dbReference>
<dbReference type="PROSITE" id="PS50212">
    <property type="entry name" value="RASGEF_NTER"/>
    <property type="match status" value="1"/>
</dbReference>
<evidence type="ECO:0000313" key="5">
    <source>
        <dbReference type="Proteomes" id="UP000276133"/>
    </source>
</evidence>
<keyword evidence="5" id="KW-1185">Reference proteome</keyword>
<dbReference type="CDD" id="cd06224">
    <property type="entry name" value="REM"/>
    <property type="match status" value="1"/>
</dbReference>
<dbReference type="InterPro" id="IPR023578">
    <property type="entry name" value="Ras_GEF_dom_sf"/>
</dbReference>
<dbReference type="SUPFAM" id="SSF48366">
    <property type="entry name" value="Ras GEF"/>
    <property type="match status" value="1"/>
</dbReference>
<dbReference type="SUPFAM" id="SSF51206">
    <property type="entry name" value="cAMP-binding domain-like"/>
    <property type="match status" value="1"/>
</dbReference>
<dbReference type="InterPro" id="IPR000595">
    <property type="entry name" value="cNMP-bd_dom"/>
</dbReference>
<evidence type="ECO:0000259" key="3">
    <source>
        <dbReference type="PROSITE" id="PS50212"/>
    </source>
</evidence>
<gene>
    <name evidence="4" type="ORF">BpHYR1_008916</name>
</gene>
<feature type="domain" description="Cyclic nucleotide-binding" evidence="2">
    <location>
        <begin position="1"/>
        <end position="98"/>
    </location>
</feature>
<proteinExistence type="predicted"/>
<dbReference type="PROSITE" id="PS50042">
    <property type="entry name" value="CNMP_BINDING_3"/>
    <property type="match status" value="1"/>
</dbReference>
<dbReference type="STRING" id="10195.A0A3M7RKJ3"/>
<dbReference type="PANTHER" id="PTHR23113:SF249">
    <property type="entry name" value="RAP GUANINE NUCLEOTIDE EXCHANGE FACTOR 6"/>
    <property type="match status" value="1"/>
</dbReference>
<dbReference type="InterPro" id="IPR008937">
    <property type="entry name" value="Ras-like_GEF"/>
</dbReference>
<dbReference type="InterPro" id="IPR018490">
    <property type="entry name" value="cNMP-bd_dom_sf"/>
</dbReference>
<accession>A0A3M7RKJ3</accession>
<dbReference type="Gene3D" id="2.60.120.10">
    <property type="entry name" value="Jelly Rolls"/>
    <property type="match status" value="1"/>
</dbReference>
<dbReference type="GO" id="GO:0007265">
    <property type="term" value="P:Ras protein signal transduction"/>
    <property type="evidence" value="ECO:0007669"/>
    <property type="project" value="TreeGrafter"/>
</dbReference>
<comment type="caution">
    <text evidence="4">The sequence shown here is derived from an EMBL/GenBank/DDBJ whole genome shotgun (WGS) entry which is preliminary data.</text>
</comment>
<dbReference type="OrthoDB" id="546434at2759"/>
<dbReference type="GO" id="GO:0016324">
    <property type="term" value="C:apical plasma membrane"/>
    <property type="evidence" value="ECO:0007669"/>
    <property type="project" value="TreeGrafter"/>
</dbReference>
<feature type="non-terminal residue" evidence="4">
    <location>
        <position position="223"/>
    </location>
</feature>
<dbReference type="AlphaFoldDB" id="A0A3M7RKJ3"/>
<dbReference type="Gene3D" id="1.20.870.10">
    <property type="entry name" value="Son of sevenless (SoS) protein Chain: S domain 1"/>
    <property type="match status" value="1"/>
</dbReference>
<evidence type="ECO:0000313" key="4">
    <source>
        <dbReference type="EMBL" id="RNA24093.1"/>
    </source>
</evidence>
<name>A0A3M7RKJ3_BRAPC</name>
<organism evidence="4 5">
    <name type="scientific">Brachionus plicatilis</name>
    <name type="common">Marine rotifer</name>
    <name type="synonym">Brachionus muelleri</name>
    <dbReference type="NCBI Taxonomy" id="10195"/>
    <lineage>
        <taxon>Eukaryota</taxon>
        <taxon>Metazoa</taxon>
        <taxon>Spiralia</taxon>
        <taxon>Gnathifera</taxon>
        <taxon>Rotifera</taxon>
        <taxon>Eurotatoria</taxon>
        <taxon>Monogononta</taxon>
        <taxon>Pseudotrocha</taxon>
        <taxon>Ploima</taxon>
        <taxon>Brachionidae</taxon>
        <taxon>Brachionus</taxon>
    </lineage>
</organism>
<evidence type="ECO:0000256" key="1">
    <source>
        <dbReference type="PROSITE-ProRule" id="PRU00135"/>
    </source>
</evidence>
<dbReference type="GO" id="GO:0005085">
    <property type="term" value="F:guanyl-nucleotide exchange factor activity"/>
    <property type="evidence" value="ECO:0007669"/>
    <property type="project" value="UniProtKB-KW"/>
</dbReference>
<dbReference type="InterPro" id="IPR000651">
    <property type="entry name" value="Ras-like_Gua-exchang_fac_N"/>
</dbReference>
<evidence type="ECO:0000259" key="2">
    <source>
        <dbReference type="PROSITE" id="PS50042"/>
    </source>
</evidence>
<protein>
    <submittedName>
        <fullName evidence="4">Rap guanine nucleotide exchange factor 2-like isoform X6</fullName>
    </submittedName>
</protein>
<dbReference type="Proteomes" id="UP000276133">
    <property type="component" value="Unassembled WGS sequence"/>
</dbReference>
<reference evidence="4 5" key="1">
    <citation type="journal article" date="2018" name="Sci. Rep.">
        <title>Genomic signatures of local adaptation to the degree of environmental predictability in rotifers.</title>
        <authorList>
            <person name="Franch-Gras L."/>
            <person name="Hahn C."/>
            <person name="Garcia-Roger E.M."/>
            <person name="Carmona M.J."/>
            <person name="Serra M."/>
            <person name="Gomez A."/>
        </authorList>
    </citation>
    <scope>NUCLEOTIDE SEQUENCE [LARGE SCALE GENOMIC DNA]</scope>
    <source>
        <strain evidence="4">HYR1</strain>
    </source>
</reference>
<dbReference type="PANTHER" id="PTHR23113">
    <property type="entry name" value="GUANINE NUCLEOTIDE EXCHANGE FACTOR"/>
    <property type="match status" value="1"/>
</dbReference>
<sequence length="223" mass="25718">MVLGIVDKADTIVLDNNEKLDSWAVVLNGQVECVMPDSTVKVYNVGDHFGTAPVLDPVYHEGVMRTKCDDCQFVLVKQNDYYEILSKSKENTKCYYENNKLAMTCEFRPINNSSEKTGEIVLRATPDKLIERLIMDDSYSLVDPTYIQDFLLTYRVFIKNAAYVSNKLSHYFDSSAHVAVKKKVYRIVLEWVTNHFNDFEKNGPLSEFVDAFQEQLSREKMHD</sequence>
<dbReference type="EMBL" id="REGN01003168">
    <property type="protein sequence ID" value="RNA24093.1"/>
    <property type="molecule type" value="Genomic_DNA"/>
</dbReference>
<keyword evidence="1" id="KW-0344">Guanine-nucleotide releasing factor</keyword>
<dbReference type="InterPro" id="IPR014710">
    <property type="entry name" value="RmlC-like_jellyroll"/>
</dbReference>